<keyword evidence="3" id="KW-1185">Reference proteome</keyword>
<protein>
    <submittedName>
        <fullName evidence="2">Uncharacterized protein</fullName>
    </submittedName>
</protein>
<evidence type="ECO:0000313" key="3">
    <source>
        <dbReference type="Proteomes" id="UP001174909"/>
    </source>
</evidence>
<evidence type="ECO:0000313" key="2">
    <source>
        <dbReference type="EMBL" id="CAI8057902.1"/>
    </source>
</evidence>
<feature type="compositionally biased region" description="Basic residues" evidence="1">
    <location>
        <begin position="154"/>
        <end position="167"/>
    </location>
</feature>
<name>A0AA35U1T8_GEOBA</name>
<evidence type="ECO:0000256" key="1">
    <source>
        <dbReference type="SAM" id="MobiDB-lite"/>
    </source>
</evidence>
<organism evidence="2 3">
    <name type="scientific">Geodia barretti</name>
    <name type="common">Barrett's horny sponge</name>
    <dbReference type="NCBI Taxonomy" id="519541"/>
    <lineage>
        <taxon>Eukaryota</taxon>
        <taxon>Metazoa</taxon>
        <taxon>Porifera</taxon>
        <taxon>Demospongiae</taxon>
        <taxon>Heteroscleromorpha</taxon>
        <taxon>Tetractinellida</taxon>
        <taxon>Astrophorina</taxon>
        <taxon>Geodiidae</taxon>
        <taxon>Geodia</taxon>
    </lineage>
</organism>
<reference evidence="2" key="1">
    <citation type="submission" date="2023-03" db="EMBL/GenBank/DDBJ databases">
        <authorList>
            <person name="Steffen K."/>
            <person name="Cardenas P."/>
        </authorList>
    </citation>
    <scope>NUCLEOTIDE SEQUENCE</scope>
</reference>
<dbReference type="Proteomes" id="UP001174909">
    <property type="component" value="Unassembled WGS sequence"/>
</dbReference>
<feature type="region of interest" description="Disordered" evidence="1">
    <location>
        <begin position="139"/>
        <end position="219"/>
    </location>
</feature>
<proteinExistence type="predicted"/>
<dbReference type="AlphaFoldDB" id="A0AA35U1T8"/>
<accession>A0AA35U1T8</accession>
<sequence>MYKLHLNMLHLYKTQCICSPSQSALQCWVPTIYLELVDTCFQIHLHQSSSSEVEDVEMRGRVFLLLVGLDGVLVGLVMEGCGLTDEATPTLDPAYVTEAKQLIAKLDLQDVFDSNSSGRGSVKSQIPLVASLDRVLTAHLSSPRHSSHLPHTPRSSKRRSLDKHNHTKQGSDSEGEEDSGLAPRSMTFPSFRPRGKKRSSPLPSLPETLALRQNYTLAQ</sequence>
<comment type="caution">
    <text evidence="2">The sequence shown here is derived from an EMBL/GenBank/DDBJ whole genome shotgun (WGS) entry which is preliminary data.</text>
</comment>
<feature type="compositionally biased region" description="Low complexity" evidence="1">
    <location>
        <begin position="139"/>
        <end position="153"/>
    </location>
</feature>
<dbReference type="EMBL" id="CASHTH010004480">
    <property type="protein sequence ID" value="CAI8057902.1"/>
    <property type="molecule type" value="Genomic_DNA"/>
</dbReference>
<gene>
    <name evidence="2" type="ORF">GBAR_LOCUS31513</name>
</gene>